<keyword evidence="1" id="KW-1185">Reference proteome</keyword>
<sequence>MECKDQCGQTVIPVFHDMDPSHVRKQRESFAEAFDKHETSYKDDDEGIEKLQRWRNALTAAANLKGYDVSDGEYSDEISKLCNSTTLSSLRDIVGIDTHPEKLKSLLKIGINGVRIILGIWGMGGLGKTTIARAILTLYHINLKLLVSLRILKKMKTDINCDIGRFVNGSRVVVTTRAKHLIEKDAAIYEVTMLPDHEAMQLFCQRAFDKENPDEHFKKLSLERTMAMEAIWVSSYSGTLLISNEVMKNMKRLRILNIEGWWIYDGSINSLHWLEKIPEIHGRMKPKIQIHMEDSGIRELPSSIFQYQTHITELNLRGTRNLVALPSSICRLKNLISLSVLDFSKLESLPEEIGDLENLEELDARDSLSLRVFTSEVPDDDIPEIPSWFLHKRRDRSVLVNLPENWYILDKFLGFVVCYSGRLVDTTTQLIPVCDDGMSWMTQKLALSEWATESNIPFSTVFFVCTPNDYEIIWLSFSGEVKRYGLRLLYKEEAKVEALSRMRENNNEPTEYSTGIRRTRYNNSEYKVMINEASCSSGKKQKSHISNFQGNSVFENL</sequence>
<proteinExistence type="predicted"/>
<protein>
    <submittedName>
        <fullName evidence="2">TMV resistance protein N-like</fullName>
    </submittedName>
</protein>
<dbReference type="RefSeq" id="XP_075111686.1">
    <property type="nucleotide sequence ID" value="XM_075255585.1"/>
</dbReference>
<organism evidence="1 2">
    <name type="scientific">Nicotiana tabacum</name>
    <name type="common">Common tobacco</name>
    <dbReference type="NCBI Taxonomy" id="4097"/>
    <lineage>
        <taxon>Eukaryota</taxon>
        <taxon>Viridiplantae</taxon>
        <taxon>Streptophyta</taxon>
        <taxon>Embryophyta</taxon>
        <taxon>Tracheophyta</taxon>
        <taxon>Spermatophyta</taxon>
        <taxon>Magnoliopsida</taxon>
        <taxon>eudicotyledons</taxon>
        <taxon>Gunneridae</taxon>
        <taxon>Pentapetalae</taxon>
        <taxon>asterids</taxon>
        <taxon>lamiids</taxon>
        <taxon>Solanales</taxon>
        <taxon>Solanaceae</taxon>
        <taxon>Nicotianoideae</taxon>
        <taxon>Nicotianeae</taxon>
        <taxon>Nicotiana</taxon>
    </lineage>
</organism>
<name>A0AC58UQB5_TOBAC</name>
<accession>A0AC58UQB5</accession>
<evidence type="ECO:0000313" key="1">
    <source>
        <dbReference type="Proteomes" id="UP000790787"/>
    </source>
</evidence>
<gene>
    <name evidence="2" type="primary">LOC107805024</name>
</gene>
<reference evidence="1" key="1">
    <citation type="journal article" date="2014" name="Nat. Commun.">
        <title>The tobacco genome sequence and its comparison with those of tomato and potato.</title>
        <authorList>
            <person name="Sierro N."/>
            <person name="Battey J.N."/>
            <person name="Ouadi S."/>
            <person name="Bakaher N."/>
            <person name="Bovet L."/>
            <person name="Willig A."/>
            <person name="Goepfert S."/>
            <person name="Peitsch M.C."/>
            <person name="Ivanov N.V."/>
        </authorList>
    </citation>
    <scope>NUCLEOTIDE SEQUENCE [LARGE SCALE GENOMIC DNA]</scope>
</reference>
<dbReference type="Proteomes" id="UP000790787">
    <property type="component" value="Chromosome 6"/>
</dbReference>
<evidence type="ECO:0000313" key="2">
    <source>
        <dbReference type="RefSeq" id="XP_075111686.1"/>
    </source>
</evidence>
<reference evidence="2" key="2">
    <citation type="submission" date="2025-08" db="UniProtKB">
        <authorList>
            <consortium name="RefSeq"/>
        </authorList>
    </citation>
    <scope>IDENTIFICATION</scope>
    <source>
        <tissue evidence="2">Leaf</tissue>
    </source>
</reference>